<gene>
    <name evidence="2" type="ORF">FHS16_000918</name>
</gene>
<organism evidence="2 3">
    <name type="scientific">Paenibacillus endophyticus</name>
    <dbReference type="NCBI Taxonomy" id="1294268"/>
    <lineage>
        <taxon>Bacteria</taxon>
        <taxon>Bacillati</taxon>
        <taxon>Bacillota</taxon>
        <taxon>Bacilli</taxon>
        <taxon>Bacillales</taxon>
        <taxon>Paenibacillaceae</taxon>
        <taxon>Paenibacillus</taxon>
    </lineage>
</organism>
<dbReference type="SUPFAM" id="SSF53335">
    <property type="entry name" value="S-adenosyl-L-methionine-dependent methyltransferases"/>
    <property type="match status" value="1"/>
</dbReference>
<keyword evidence="3" id="KW-1185">Reference proteome</keyword>
<accession>A0A7W5C549</accession>
<dbReference type="GO" id="GO:0032259">
    <property type="term" value="P:methylation"/>
    <property type="evidence" value="ECO:0007669"/>
    <property type="project" value="UniProtKB-KW"/>
</dbReference>
<evidence type="ECO:0000256" key="1">
    <source>
        <dbReference type="SAM" id="Coils"/>
    </source>
</evidence>
<dbReference type="Gene3D" id="3.40.50.150">
    <property type="entry name" value="Vaccinia Virus protein VP39"/>
    <property type="match status" value="1"/>
</dbReference>
<dbReference type="CDD" id="cd02440">
    <property type="entry name" value="AdoMet_MTases"/>
    <property type="match status" value="1"/>
</dbReference>
<keyword evidence="2" id="KW-0808">Transferase</keyword>
<dbReference type="PANTHER" id="PTHR43861">
    <property type="entry name" value="TRANS-ACONITATE 2-METHYLTRANSFERASE-RELATED"/>
    <property type="match status" value="1"/>
</dbReference>
<keyword evidence="2" id="KW-0489">Methyltransferase</keyword>
<dbReference type="GO" id="GO:0008168">
    <property type="term" value="F:methyltransferase activity"/>
    <property type="evidence" value="ECO:0007669"/>
    <property type="project" value="UniProtKB-KW"/>
</dbReference>
<dbReference type="InterPro" id="IPR029063">
    <property type="entry name" value="SAM-dependent_MTases_sf"/>
</dbReference>
<dbReference type="AlphaFoldDB" id="A0A7W5C549"/>
<dbReference type="RefSeq" id="WP_183559268.1">
    <property type="nucleotide sequence ID" value="NZ_CBCSLB010000009.1"/>
</dbReference>
<dbReference type="Pfam" id="PF13489">
    <property type="entry name" value="Methyltransf_23"/>
    <property type="match status" value="1"/>
</dbReference>
<keyword evidence="1" id="KW-0175">Coiled coil</keyword>
<dbReference type="EMBL" id="JACHXW010000002">
    <property type="protein sequence ID" value="MBB3150884.1"/>
    <property type="molecule type" value="Genomic_DNA"/>
</dbReference>
<name>A0A7W5C549_9BACL</name>
<proteinExistence type="predicted"/>
<dbReference type="Proteomes" id="UP000518605">
    <property type="component" value="Unassembled WGS sequence"/>
</dbReference>
<protein>
    <submittedName>
        <fullName evidence="2">2-polyprenyl-3-methyl-5-hydroxy-6-metoxy-1, 4-benzoquinol methylase</fullName>
    </submittedName>
</protein>
<feature type="coiled-coil region" evidence="1">
    <location>
        <begin position="415"/>
        <end position="463"/>
    </location>
</feature>
<comment type="caution">
    <text evidence="2">The sequence shown here is derived from an EMBL/GenBank/DDBJ whole genome shotgun (WGS) entry which is preliminary data.</text>
</comment>
<sequence>MKYDFNIDMTSDNSLSLILREIKPYTTVLEFGPAKGYMTAYLKYELNCKVIGVEIDAEAAKIAESFVERMIVCDAETLEWKNEIPVGVEFDHIIFADVLEHLKYPEIVLKEASAYLKPNGTILTSIPNIGHSAVIIELLKGKFEYRSLGLLDNTHLRFFTRQSVKELMSKADLKPLKWKTTNMSPEHTELKQDYTSLPVEVSDFLIARQDAHVYQFITVSGKISEYDSIEEVVENTSYVFAEYAQLFWAKDKKFNEDSSLKVSINPMDKSLKLYQFNVTDEFLHHPLRFDPTNFEGLIEIDHIILSDENGNVINRWIGQNVASIVTCMHDIEYISNEEKCVLSAYGSDPQLLLHFDLMQTEEEYQVSIHMKIQRDSEGFLSQYAQYMTSFKKEISNIQNEILITKIEKNELINSLEELKVNQDVLITKLIQLENDLDISGNEIDLLKTELRTLENEKSILLNSRSWKLTKPLRWLTNIIRGVSERK</sequence>
<reference evidence="2 3" key="1">
    <citation type="submission" date="2020-08" db="EMBL/GenBank/DDBJ databases">
        <title>Genomic Encyclopedia of Type Strains, Phase III (KMG-III): the genomes of soil and plant-associated and newly described type strains.</title>
        <authorList>
            <person name="Whitman W."/>
        </authorList>
    </citation>
    <scope>NUCLEOTIDE SEQUENCE [LARGE SCALE GENOMIC DNA]</scope>
    <source>
        <strain evidence="2 3">CECT 8234</strain>
    </source>
</reference>
<evidence type="ECO:0000313" key="2">
    <source>
        <dbReference type="EMBL" id="MBB3150884.1"/>
    </source>
</evidence>
<evidence type="ECO:0000313" key="3">
    <source>
        <dbReference type="Proteomes" id="UP000518605"/>
    </source>
</evidence>